<reference evidence="2 3" key="1">
    <citation type="journal article" date="2023" name="Hortic Res">
        <title>Pangenome of water caltrop reveals structural variations and asymmetric subgenome divergence after allopolyploidization.</title>
        <authorList>
            <person name="Zhang X."/>
            <person name="Chen Y."/>
            <person name="Wang L."/>
            <person name="Yuan Y."/>
            <person name="Fang M."/>
            <person name="Shi L."/>
            <person name="Lu R."/>
            <person name="Comes H.P."/>
            <person name="Ma Y."/>
            <person name="Chen Y."/>
            <person name="Huang G."/>
            <person name="Zhou Y."/>
            <person name="Zheng Z."/>
            <person name="Qiu Y."/>
        </authorList>
    </citation>
    <scope>NUCLEOTIDE SEQUENCE [LARGE SCALE GENOMIC DNA]</scope>
    <source>
        <tissue evidence="2">Roots</tissue>
    </source>
</reference>
<keyword evidence="3" id="KW-1185">Reference proteome</keyword>
<name>A0AAN7K0L0_9MYRT</name>
<sequence>MRLHHGHGMHRMRLVAFVEWHLMAAALTVNSPAMIALLGYPSPAVDHIITSIFPFPKYLVDTAVF</sequence>
<keyword evidence="1" id="KW-0812">Transmembrane</keyword>
<dbReference type="EMBL" id="JAXIOK010000013">
    <property type="protein sequence ID" value="KAK4756966.1"/>
    <property type="molecule type" value="Genomic_DNA"/>
</dbReference>
<keyword evidence="1" id="KW-0472">Membrane</keyword>
<accession>A0AAN7K0L0</accession>
<dbReference type="Proteomes" id="UP001345219">
    <property type="component" value="Chromosome 6"/>
</dbReference>
<evidence type="ECO:0000256" key="1">
    <source>
        <dbReference type="SAM" id="Phobius"/>
    </source>
</evidence>
<evidence type="ECO:0000313" key="3">
    <source>
        <dbReference type="Proteomes" id="UP001345219"/>
    </source>
</evidence>
<comment type="caution">
    <text evidence="2">The sequence shown here is derived from an EMBL/GenBank/DDBJ whole genome shotgun (WGS) entry which is preliminary data.</text>
</comment>
<evidence type="ECO:0000313" key="2">
    <source>
        <dbReference type="EMBL" id="KAK4756966.1"/>
    </source>
</evidence>
<dbReference type="AlphaFoldDB" id="A0AAN7K0L0"/>
<proteinExistence type="predicted"/>
<feature type="transmembrane region" description="Helical" evidence="1">
    <location>
        <begin position="20"/>
        <end position="40"/>
    </location>
</feature>
<keyword evidence="1" id="KW-1133">Transmembrane helix</keyword>
<gene>
    <name evidence="2" type="ORF">SAY87_007093</name>
</gene>
<organism evidence="2 3">
    <name type="scientific">Trapa incisa</name>
    <dbReference type="NCBI Taxonomy" id="236973"/>
    <lineage>
        <taxon>Eukaryota</taxon>
        <taxon>Viridiplantae</taxon>
        <taxon>Streptophyta</taxon>
        <taxon>Embryophyta</taxon>
        <taxon>Tracheophyta</taxon>
        <taxon>Spermatophyta</taxon>
        <taxon>Magnoliopsida</taxon>
        <taxon>eudicotyledons</taxon>
        <taxon>Gunneridae</taxon>
        <taxon>Pentapetalae</taxon>
        <taxon>rosids</taxon>
        <taxon>malvids</taxon>
        <taxon>Myrtales</taxon>
        <taxon>Lythraceae</taxon>
        <taxon>Trapa</taxon>
    </lineage>
</organism>
<protein>
    <submittedName>
        <fullName evidence="2">Uncharacterized protein</fullName>
    </submittedName>
</protein>